<dbReference type="eggNOG" id="COG0428">
    <property type="taxonomic scope" value="Bacteria"/>
</dbReference>
<dbReference type="PATRIC" id="fig|1280948.3.peg.390"/>
<dbReference type="Proteomes" id="UP000259173">
    <property type="component" value="Unassembled WGS sequence"/>
</dbReference>
<evidence type="ECO:0000313" key="8">
    <source>
        <dbReference type="EMBL" id="KCZ65176.1"/>
    </source>
</evidence>
<feature type="compositionally biased region" description="Basic and acidic residues" evidence="5">
    <location>
        <begin position="246"/>
        <end position="259"/>
    </location>
</feature>
<evidence type="ECO:0000313" key="9">
    <source>
        <dbReference type="Proteomes" id="UP000024547"/>
    </source>
</evidence>
<evidence type="ECO:0000256" key="4">
    <source>
        <dbReference type="ARBA" id="ARBA00023136"/>
    </source>
</evidence>
<keyword evidence="9" id="KW-1185">Reference proteome</keyword>
<dbReference type="Proteomes" id="UP000024547">
    <property type="component" value="Unassembled WGS sequence"/>
</dbReference>
<organism evidence="8 9">
    <name type="scientific">Hyphomonas atlantica</name>
    <dbReference type="NCBI Taxonomy" id="1280948"/>
    <lineage>
        <taxon>Bacteria</taxon>
        <taxon>Pseudomonadati</taxon>
        <taxon>Pseudomonadota</taxon>
        <taxon>Alphaproteobacteria</taxon>
        <taxon>Hyphomonadales</taxon>
        <taxon>Hyphomonadaceae</taxon>
        <taxon>Hyphomonas</taxon>
    </lineage>
</organism>
<dbReference type="PANTHER" id="PTHR11040:SF44">
    <property type="entry name" value="PROTEIN ZNTC-RELATED"/>
    <property type="match status" value="1"/>
</dbReference>
<accession>A0A059EBU4</accession>
<protein>
    <submittedName>
        <fullName evidence="7">Zinc ABC transporter permease</fullName>
    </submittedName>
</protein>
<evidence type="ECO:0000256" key="2">
    <source>
        <dbReference type="ARBA" id="ARBA00022692"/>
    </source>
</evidence>
<dbReference type="GO" id="GO:0016020">
    <property type="term" value="C:membrane"/>
    <property type="evidence" value="ECO:0007669"/>
    <property type="project" value="UniProtKB-SubCell"/>
</dbReference>
<reference evidence="8 9" key="1">
    <citation type="journal article" date="2014" name="Antonie Van Leeuwenhoek">
        <title>Hyphomonas beringensis sp. nov. and Hyphomonas chukchiensis sp. nov., isolated from surface seawater of the Bering Sea and Chukchi Sea.</title>
        <authorList>
            <person name="Li C."/>
            <person name="Lai Q."/>
            <person name="Li G."/>
            <person name="Dong C."/>
            <person name="Wang J."/>
            <person name="Liao Y."/>
            <person name="Shao Z."/>
        </authorList>
    </citation>
    <scope>NUCLEOTIDE SEQUENCE [LARGE SCALE GENOMIC DNA]</scope>
    <source>
        <strain evidence="8 9">22II1-22F38</strain>
    </source>
</reference>
<dbReference type="GO" id="GO:0005385">
    <property type="term" value="F:zinc ion transmembrane transporter activity"/>
    <property type="evidence" value="ECO:0007669"/>
    <property type="project" value="TreeGrafter"/>
</dbReference>
<dbReference type="InterPro" id="IPR003689">
    <property type="entry name" value="ZIP"/>
</dbReference>
<dbReference type="STRING" id="1280948.HY36_01980"/>
<evidence type="ECO:0000256" key="1">
    <source>
        <dbReference type="ARBA" id="ARBA00004141"/>
    </source>
</evidence>
<feature type="transmembrane region" description="Helical" evidence="6">
    <location>
        <begin position="38"/>
        <end position="57"/>
    </location>
</feature>
<feature type="transmembrane region" description="Helical" evidence="6">
    <location>
        <begin position="224"/>
        <end position="242"/>
    </location>
</feature>
<feature type="transmembrane region" description="Helical" evidence="6">
    <location>
        <begin position="191"/>
        <end position="212"/>
    </location>
</feature>
<keyword evidence="3 6" id="KW-1133">Transmembrane helix</keyword>
<feature type="transmembrane region" description="Helical" evidence="6">
    <location>
        <begin position="101"/>
        <end position="124"/>
    </location>
</feature>
<evidence type="ECO:0000256" key="5">
    <source>
        <dbReference type="SAM" id="MobiDB-lite"/>
    </source>
</evidence>
<reference evidence="7 10" key="2">
    <citation type="journal article" date="2018" name="Nat. Biotechnol.">
        <title>A standardized bacterial taxonomy based on genome phylogeny substantially revises the tree of life.</title>
        <authorList>
            <person name="Parks D.H."/>
            <person name="Chuvochina M."/>
            <person name="Waite D.W."/>
            <person name="Rinke C."/>
            <person name="Skarshewski A."/>
            <person name="Chaumeil P.A."/>
            <person name="Hugenholtz P."/>
        </authorList>
    </citation>
    <scope>NUCLEOTIDE SEQUENCE [LARGE SCALE GENOMIC DNA]</scope>
    <source>
        <strain evidence="7">UBA8557</strain>
    </source>
</reference>
<feature type="region of interest" description="Disordered" evidence="5">
    <location>
        <begin position="246"/>
        <end position="273"/>
    </location>
</feature>
<dbReference type="RefSeq" id="WP_081805979.1">
    <property type="nucleotide sequence ID" value="NZ_CAXPTJ010000005.1"/>
</dbReference>
<feature type="transmembrane region" description="Helical" evidence="6">
    <location>
        <begin position="130"/>
        <end position="151"/>
    </location>
</feature>
<dbReference type="AlphaFoldDB" id="A0A059EBU4"/>
<feature type="transmembrane region" description="Helical" evidence="6">
    <location>
        <begin position="163"/>
        <end position="185"/>
    </location>
</feature>
<dbReference type="PANTHER" id="PTHR11040">
    <property type="entry name" value="ZINC/IRON TRANSPORTER"/>
    <property type="match status" value="1"/>
</dbReference>
<evidence type="ECO:0000313" key="7">
    <source>
        <dbReference type="EMBL" id="HAE94292.1"/>
    </source>
</evidence>
<comment type="subcellular location">
    <subcellularLocation>
        <location evidence="1">Membrane</location>
        <topology evidence="1">Multi-pass membrane protein</topology>
    </subcellularLocation>
</comment>
<keyword evidence="2 6" id="KW-0812">Transmembrane</keyword>
<feature type="transmembrane region" description="Helical" evidence="6">
    <location>
        <begin position="69"/>
        <end position="89"/>
    </location>
</feature>
<evidence type="ECO:0000256" key="3">
    <source>
        <dbReference type="ARBA" id="ARBA00022989"/>
    </source>
</evidence>
<gene>
    <name evidence="7" type="ORF">DCG65_07010</name>
    <name evidence="8" type="ORF">HY36_01980</name>
</gene>
<name>A0A059EBU4_9PROT</name>
<dbReference type="OrthoDB" id="9806593at2"/>
<dbReference type="Pfam" id="PF02535">
    <property type="entry name" value="Zip"/>
    <property type="match status" value="1"/>
</dbReference>
<feature type="transmembrane region" description="Helical" evidence="6">
    <location>
        <begin position="6"/>
        <end position="26"/>
    </location>
</feature>
<keyword evidence="4 6" id="KW-0472">Membrane</keyword>
<dbReference type="EMBL" id="AWFH01000001">
    <property type="protein sequence ID" value="KCZ65176.1"/>
    <property type="molecule type" value="Genomic_DNA"/>
</dbReference>
<sequence>MFESMQAPLFFGLIAAFVTTIGLIAVAMRGDWSARFSAVIGLAAAGMLVTLTLLHIAPEAFAASPRAPYFMLAGFLGGLILNYTLSTFFPEGAGGGRIAAVTPVLAIAIHSLIDGVIYSVTFAASFSAGVYAAVSLILHEFPEGVIAFAILRRHNFTNRQSFLFAFLAASATTPLGVILSSPFMYFLGPEAIGALFAASAGLLLYVATGPLMAPLKEEPPVRSLVALSLGVLTALIISMLPVHDHHDHGSGHDHDHDHGPIIMEAPRPLPDEI</sequence>
<comment type="caution">
    <text evidence="8">The sequence shown here is derived from an EMBL/GenBank/DDBJ whole genome shotgun (WGS) entry which is preliminary data.</text>
</comment>
<proteinExistence type="predicted"/>
<evidence type="ECO:0000313" key="10">
    <source>
        <dbReference type="Proteomes" id="UP000259173"/>
    </source>
</evidence>
<evidence type="ECO:0000256" key="6">
    <source>
        <dbReference type="SAM" id="Phobius"/>
    </source>
</evidence>
<dbReference type="EMBL" id="DMBR01000212">
    <property type="protein sequence ID" value="HAE94292.1"/>
    <property type="molecule type" value="Genomic_DNA"/>
</dbReference>